<evidence type="ECO:0000256" key="7">
    <source>
        <dbReference type="ARBA" id="ARBA00022691"/>
    </source>
</evidence>
<dbReference type="GO" id="GO:0070476">
    <property type="term" value="P:rRNA (guanine-N7)-methylation"/>
    <property type="evidence" value="ECO:0007669"/>
    <property type="project" value="InterPro"/>
</dbReference>
<feature type="domain" description="18S rRNA (guanine(1575)-N(7))-methyltransferase Bud23 C-terminal" evidence="16">
    <location>
        <begin position="276"/>
        <end position="353"/>
    </location>
</feature>
<evidence type="ECO:0000256" key="8">
    <source>
        <dbReference type="ARBA" id="ARBA00023242"/>
    </source>
</evidence>
<dbReference type="GO" id="GO:0016435">
    <property type="term" value="F:rRNA (guanine) methyltransferase activity"/>
    <property type="evidence" value="ECO:0007669"/>
    <property type="project" value="InterPro"/>
</dbReference>
<dbReference type="OMA" id="WIQEKKE"/>
<evidence type="ECO:0000256" key="6">
    <source>
        <dbReference type="ARBA" id="ARBA00022679"/>
    </source>
</evidence>
<evidence type="ECO:0000256" key="2">
    <source>
        <dbReference type="ARBA" id="ARBA00004496"/>
    </source>
</evidence>
<reference evidence="18" key="1">
    <citation type="submission" date="2022-11" db="UniProtKB">
        <authorList>
            <consortium name="EnsemblMetazoa"/>
        </authorList>
    </citation>
    <scope>IDENTIFICATION</scope>
</reference>
<evidence type="ECO:0000259" key="16">
    <source>
        <dbReference type="Pfam" id="PF12589"/>
    </source>
</evidence>
<dbReference type="Proteomes" id="UP000887568">
    <property type="component" value="Unplaced"/>
</dbReference>
<evidence type="ECO:0000256" key="13">
    <source>
        <dbReference type="ARBA" id="ARBA00075516"/>
    </source>
</evidence>
<dbReference type="PANTHER" id="PTHR12734:SF0">
    <property type="entry name" value="18S RRNA (GUANINE-N(7))-METHYLTRANSFERASE-RELATED"/>
    <property type="match status" value="1"/>
</dbReference>
<comment type="subcellular location">
    <subcellularLocation>
        <location evidence="2">Cytoplasm</location>
    </subcellularLocation>
    <subcellularLocation>
        <location evidence="1">Nucleus</location>
    </subcellularLocation>
</comment>
<dbReference type="CTD" id="114049"/>
<dbReference type="InterPro" id="IPR022238">
    <property type="entry name" value="Bud23_C"/>
</dbReference>
<dbReference type="Pfam" id="PF12589">
    <property type="entry name" value="WBS_methylT"/>
    <property type="match status" value="1"/>
</dbReference>
<dbReference type="OrthoDB" id="2877at2759"/>
<comment type="function">
    <text evidence="10">S-adenosyl-L-methionine-dependent methyltransferase that specifically methylates the N(7) position of a guanine in 18S rRNA. Requires the methyltransferase adapter protein TRM112 for full rRNA methyltransferase activity. Involved in the pre-rRNA processing steps leading to small-subunit rRNA production independently of its RNA-modifying catalytic activity. Important for biogenesis end export of the 40S ribosomal subunit independent on its methyltransferase activity. Locus-specific steroid receptor coactivator. Potentiates transactivation by glucocorticoid (NR3C1), mineralocorticoid (NR3C2), androgen (AR) and progesterone (PGR) receptors. Required for the maintenance of open chromatin at the TSC22D3/GILZ locus to facilitate NR3C1 loading on the response elements. Required for maintenance of dimethylation on histone H3 'Lys-79' (H3K79me2), although direct histone methyltransferase activity is not observed in vitro.</text>
</comment>
<feature type="compositionally biased region" description="Basic residues" evidence="15">
    <location>
        <begin position="310"/>
        <end position="320"/>
    </location>
</feature>
<dbReference type="PANTHER" id="PTHR12734">
    <property type="entry name" value="METHYLTRANSFERASE-RELATED"/>
    <property type="match status" value="1"/>
</dbReference>
<evidence type="ECO:0000259" key="17">
    <source>
        <dbReference type="Pfam" id="PF13649"/>
    </source>
</evidence>
<comment type="catalytic activity">
    <reaction evidence="9">
        <text>a guanosine in 18S rRNA + S-adenosyl-L-methionine = an N(7)-methylguanosine in 18S rRNA + S-adenosyl-L-homocysteine</text>
        <dbReference type="Rhea" id="RHEA:54584"/>
        <dbReference type="Rhea" id="RHEA-COMP:13937"/>
        <dbReference type="Rhea" id="RHEA-COMP:13938"/>
        <dbReference type="ChEBI" id="CHEBI:57856"/>
        <dbReference type="ChEBI" id="CHEBI:59789"/>
        <dbReference type="ChEBI" id="CHEBI:74269"/>
        <dbReference type="ChEBI" id="CHEBI:74480"/>
    </reaction>
</comment>
<evidence type="ECO:0000256" key="4">
    <source>
        <dbReference type="ARBA" id="ARBA00022490"/>
    </source>
</evidence>
<evidence type="ECO:0000256" key="12">
    <source>
        <dbReference type="ARBA" id="ARBA00074415"/>
    </source>
</evidence>
<evidence type="ECO:0000256" key="9">
    <source>
        <dbReference type="ARBA" id="ARBA00050374"/>
    </source>
</evidence>
<evidence type="ECO:0000256" key="15">
    <source>
        <dbReference type="SAM" id="MobiDB-lite"/>
    </source>
</evidence>
<evidence type="ECO:0000256" key="10">
    <source>
        <dbReference type="ARBA" id="ARBA00059355"/>
    </source>
</evidence>
<comment type="subunit">
    <text evidence="11">Heterodimer with TRMT112; this heterodimerization is necessary for the metabolic stability and activity of the catalytic subunit BUD23. Interacts with GRIP1.</text>
</comment>
<evidence type="ECO:0000256" key="1">
    <source>
        <dbReference type="ARBA" id="ARBA00004123"/>
    </source>
</evidence>
<keyword evidence="5" id="KW-0489">Methyltransferase</keyword>
<feature type="region of interest" description="Disordered" evidence="15">
    <location>
        <begin position="305"/>
        <end position="356"/>
    </location>
</feature>
<dbReference type="FunFam" id="3.40.50.150:FF:000017">
    <property type="entry name" value="probable 18S rRNA (Guanine-N(7))-methyltransferase"/>
    <property type="match status" value="1"/>
</dbReference>
<feature type="compositionally biased region" description="Basic and acidic residues" evidence="15">
    <location>
        <begin position="337"/>
        <end position="347"/>
    </location>
</feature>
<keyword evidence="7" id="KW-0949">S-adenosyl-L-methionine</keyword>
<dbReference type="RefSeq" id="XP_038056936.1">
    <property type="nucleotide sequence ID" value="XM_038201008.1"/>
</dbReference>
<organism evidence="18 19">
    <name type="scientific">Patiria miniata</name>
    <name type="common">Bat star</name>
    <name type="synonym">Asterina miniata</name>
    <dbReference type="NCBI Taxonomy" id="46514"/>
    <lineage>
        <taxon>Eukaryota</taxon>
        <taxon>Metazoa</taxon>
        <taxon>Echinodermata</taxon>
        <taxon>Eleutherozoa</taxon>
        <taxon>Asterozoa</taxon>
        <taxon>Asteroidea</taxon>
        <taxon>Valvatacea</taxon>
        <taxon>Valvatida</taxon>
        <taxon>Asterinidae</taxon>
        <taxon>Patiria</taxon>
    </lineage>
</organism>
<dbReference type="Pfam" id="PF13649">
    <property type="entry name" value="Methyltransf_25"/>
    <property type="match status" value="1"/>
</dbReference>
<dbReference type="InterPro" id="IPR029063">
    <property type="entry name" value="SAM-dependent_MTases_sf"/>
</dbReference>
<dbReference type="Gene3D" id="3.40.50.150">
    <property type="entry name" value="Vaccinia Virus protein VP39"/>
    <property type="match status" value="1"/>
</dbReference>
<evidence type="ECO:0000313" key="18">
    <source>
        <dbReference type="EnsemblMetazoa" id="XP_038056936.1"/>
    </source>
</evidence>
<keyword evidence="4" id="KW-0963">Cytoplasm</keyword>
<dbReference type="EnsemblMetazoa" id="XM_038201008.1">
    <property type="protein sequence ID" value="XP_038056936.1"/>
    <property type="gene ID" value="LOC119728682"/>
</dbReference>
<feature type="domain" description="Methyltransferase" evidence="17">
    <location>
        <begin position="129"/>
        <end position="205"/>
    </location>
</feature>
<evidence type="ECO:0000313" key="19">
    <source>
        <dbReference type="Proteomes" id="UP000887568"/>
    </source>
</evidence>
<dbReference type="InterPro" id="IPR039769">
    <property type="entry name" value="Bud23-like"/>
</dbReference>
<dbReference type="InterPro" id="IPR041698">
    <property type="entry name" value="Methyltransf_25"/>
</dbReference>
<sequence>MASRLIVIYKSVGILSRVRKIWTGFGGTSGELIKQWKLNVLKHRIQVPELQNFNLYPTLRKPLTVPNRLVHTSMASGRRPEHKAPPEMFYNEEEARKYTSNSRMIEIQMTMSERAVELLNLPEDTPSYILDVGCGSGLSGETLTEQGHYWVGLDISTNMLDIALEREVEGDLFVSDMGEGVFFKPGTFDGVISISALQWLCNADKKSHHPPKRLYKFFCTLYSALRRGSRAVFQFYPENSQQLELITSQAMKAGFTGGVVVDYPNSTRAKKMFLCLFAGLANPQIPKGLGTGSGDRGIPTEVKYSDSRQRFKQLKGKPPKKSKDWIKEKKERRRRQGKGDVRPDSKYTGRRRQGKF</sequence>
<evidence type="ECO:0000256" key="5">
    <source>
        <dbReference type="ARBA" id="ARBA00022603"/>
    </source>
</evidence>
<dbReference type="SUPFAM" id="SSF53335">
    <property type="entry name" value="S-adenosyl-L-methionine-dependent methyltransferases"/>
    <property type="match status" value="1"/>
</dbReference>
<dbReference type="AlphaFoldDB" id="A0A914A0S1"/>
<dbReference type="CDD" id="cd02440">
    <property type="entry name" value="AdoMet_MTases"/>
    <property type="match status" value="1"/>
</dbReference>
<accession>A0A914A0S1</accession>
<dbReference type="GeneID" id="119728682"/>
<dbReference type="GO" id="GO:0005737">
    <property type="term" value="C:cytoplasm"/>
    <property type="evidence" value="ECO:0007669"/>
    <property type="project" value="UniProtKB-SubCell"/>
</dbReference>
<comment type="similarity">
    <text evidence="3">Belongs to the class I-like SAM-binding methyltransferase superfamily. BUD23/WBSCR22 family.</text>
</comment>
<keyword evidence="8" id="KW-0539">Nucleus</keyword>
<evidence type="ECO:0000256" key="3">
    <source>
        <dbReference type="ARBA" id="ARBA00005547"/>
    </source>
</evidence>
<proteinExistence type="inferred from homology"/>
<evidence type="ECO:0000256" key="11">
    <source>
        <dbReference type="ARBA" id="ARBA00064164"/>
    </source>
</evidence>
<keyword evidence="6" id="KW-0808">Transferase</keyword>
<evidence type="ECO:0000256" key="14">
    <source>
        <dbReference type="ARBA" id="ARBA00081208"/>
    </source>
</evidence>
<keyword evidence="19" id="KW-1185">Reference proteome</keyword>
<name>A0A914A0S1_PATMI</name>
<dbReference type="GO" id="GO:0005730">
    <property type="term" value="C:nucleolus"/>
    <property type="evidence" value="ECO:0007669"/>
    <property type="project" value="TreeGrafter"/>
</dbReference>
<protein>
    <recommendedName>
        <fullName evidence="12">18S rRNA (guanine-N(7))-methyltransferase</fullName>
    </recommendedName>
    <alternativeName>
        <fullName evidence="14">Bud site selection protein 23 homolog</fullName>
    </alternativeName>
    <alternativeName>
        <fullName evidence="13">rRNA methyltransferase and ribosome maturation factor</fullName>
    </alternativeName>
</protein>